<dbReference type="AlphaFoldDB" id="A0A4Q2E217"/>
<gene>
    <name evidence="1" type="ORF">DM877_26845</name>
</gene>
<dbReference type="Proteomes" id="UP000290875">
    <property type="component" value="Unassembled WGS sequence"/>
</dbReference>
<organism evidence="1 2">
    <name type="scientific">Enterobacter cloacae</name>
    <dbReference type="NCBI Taxonomy" id="550"/>
    <lineage>
        <taxon>Bacteria</taxon>
        <taxon>Pseudomonadati</taxon>
        <taxon>Pseudomonadota</taxon>
        <taxon>Gammaproteobacteria</taxon>
        <taxon>Enterobacterales</taxon>
        <taxon>Enterobacteriaceae</taxon>
        <taxon>Enterobacter</taxon>
        <taxon>Enterobacter cloacae complex</taxon>
    </lineage>
</organism>
<proteinExistence type="predicted"/>
<accession>A0A4Q2E217</accession>
<evidence type="ECO:0000313" key="2">
    <source>
        <dbReference type="Proteomes" id="UP000290875"/>
    </source>
</evidence>
<comment type="caution">
    <text evidence="1">The sequence shown here is derived from an EMBL/GenBank/DDBJ whole genome shotgun (WGS) entry which is preliminary data.</text>
</comment>
<sequence>MGINIFKLFKRKESIQNDFSKSGFQSLDVKELIYPLFIPLEKKGLLAYSTRFMVKSEDLSKVEDLVERYYHKENMQEKRASL</sequence>
<dbReference type="RefSeq" id="WP_129325497.1">
    <property type="nucleotide sequence ID" value="NZ_QJSL01000070.1"/>
</dbReference>
<name>A0A4Q2E217_ENTCL</name>
<dbReference type="EMBL" id="QJSL01000070">
    <property type="protein sequence ID" value="RXW25982.1"/>
    <property type="molecule type" value="Genomic_DNA"/>
</dbReference>
<reference evidence="1 2" key="1">
    <citation type="submission" date="2018-06" db="EMBL/GenBank/DDBJ databases">
        <title>Carbapenemase-producing Enterobacteriaceae present in wastewater treatment plant effluent and nearby surface waters in the US.</title>
        <authorList>
            <person name="Mathys D.A."/>
            <person name="Mollenkopf D.F."/>
            <person name="Feicht S.M."/>
            <person name="Adams R.J."/>
            <person name="Albers A.L."/>
            <person name="Grooters S.V."/>
            <person name="Stuever D.M."/>
            <person name="Daniels J.B."/>
            <person name="Wittum T.E."/>
        </authorList>
    </citation>
    <scope>NUCLEOTIDE SEQUENCE [LARGE SCALE GENOMIC DNA]</scope>
    <source>
        <strain evidence="1 2">GEO_4_Eff_A</strain>
    </source>
</reference>
<evidence type="ECO:0000313" key="1">
    <source>
        <dbReference type="EMBL" id="RXW25982.1"/>
    </source>
</evidence>
<protein>
    <submittedName>
        <fullName evidence="1">Uncharacterized protein</fullName>
    </submittedName>
</protein>